<dbReference type="GO" id="GO:0004197">
    <property type="term" value="F:cysteine-type endopeptidase activity"/>
    <property type="evidence" value="ECO:0007669"/>
    <property type="project" value="InterPro"/>
</dbReference>
<keyword evidence="4" id="KW-0788">Thiol protease</keyword>
<organism evidence="8 9">
    <name type="scientific">Coffea canephora</name>
    <name type="common">Robusta coffee</name>
    <dbReference type="NCBI Taxonomy" id="49390"/>
    <lineage>
        <taxon>Eukaryota</taxon>
        <taxon>Viridiplantae</taxon>
        <taxon>Streptophyta</taxon>
        <taxon>Embryophyta</taxon>
        <taxon>Tracheophyta</taxon>
        <taxon>Spermatophyta</taxon>
        <taxon>Magnoliopsida</taxon>
        <taxon>eudicotyledons</taxon>
        <taxon>Gunneridae</taxon>
        <taxon>Pentapetalae</taxon>
        <taxon>asterids</taxon>
        <taxon>lamiids</taxon>
        <taxon>Gentianales</taxon>
        <taxon>Rubiaceae</taxon>
        <taxon>Ixoroideae</taxon>
        <taxon>Gardenieae complex</taxon>
        <taxon>Bertiereae - Coffeeae clade</taxon>
        <taxon>Coffeeae</taxon>
        <taxon>Coffea</taxon>
    </lineage>
</organism>
<evidence type="ECO:0000256" key="4">
    <source>
        <dbReference type="ARBA" id="ARBA00022807"/>
    </source>
</evidence>
<evidence type="ECO:0000256" key="6">
    <source>
        <dbReference type="SAM" id="SignalP"/>
    </source>
</evidence>
<protein>
    <recommendedName>
        <fullName evidence="7">Peptidase C1A propeptide domain-containing protein</fullName>
    </recommendedName>
</protein>
<evidence type="ECO:0000313" key="9">
    <source>
        <dbReference type="Proteomes" id="UP000295252"/>
    </source>
</evidence>
<evidence type="ECO:0000256" key="2">
    <source>
        <dbReference type="ARBA" id="ARBA00022729"/>
    </source>
</evidence>
<keyword evidence="9" id="KW-1185">Reference proteome</keyword>
<proteinExistence type="predicted"/>
<keyword evidence="1" id="KW-0645">Protease</keyword>
<reference evidence="9" key="1">
    <citation type="journal article" date="2014" name="Science">
        <title>The coffee genome provides insight into the convergent evolution of caffeine biosynthesis.</title>
        <authorList>
            <person name="Denoeud F."/>
            <person name="Carretero-Paulet L."/>
            <person name="Dereeper A."/>
            <person name="Droc G."/>
            <person name="Guyot R."/>
            <person name="Pietrella M."/>
            <person name="Zheng C."/>
            <person name="Alberti A."/>
            <person name="Anthony F."/>
            <person name="Aprea G."/>
            <person name="Aury J.M."/>
            <person name="Bento P."/>
            <person name="Bernard M."/>
            <person name="Bocs S."/>
            <person name="Campa C."/>
            <person name="Cenci A."/>
            <person name="Combes M.C."/>
            <person name="Crouzillat D."/>
            <person name="Da Silva C."/>
            <person name="Daddiego L."/>
            <person name="De Bellis F."/>
            <person name="Dussert S."/>
            <person name="Garsmeur O."/>
            <person name="Gayraud T."/>
            <person name="Guignon V."/>
            <person name="Jahn K."/>
            <person name="Jamilloux V."/>
            <person name="Joet T."/>
            <person name="Labadie K."/>
            <person name="Lan T."/>
            <person name="Leclercq J."/>
            <person name="Lepelley M."/>
            <person name="Leroy T."/>
            <person name="Li L.T."/>
            <person name="Librado P."/>
            <person name="Lopez L."/>
            <person name="Munoz A."/>
            <person name="Noel B."/>
            <person name="Pallavicini A."/>
            <person name="Perrotta G."/>
            <person name="Poncet V."/>
            <person name="Pot D."/>
            <person name="Priyono X."/>
            <person name="Rigoreau M."/>
            <person name="Rouard M."/>
            <person name="Rozas J."/>
            <person name="Tranchant-Dubreuil C."/>
            <person name="VanBuren R."/>
            <person name="Zhang Q."/>
            <person name="Andrade A.C."/>
            <person name="Argout X."/>
            <person name="Bertrand B."/>
            <person name="de Kochko A."/>
            <person name="Graziosi G."/>
            <person name="Henry R.J."/>
            <person name="Jayarama X."/>
            <person name="Ming R."/>
            <person name="Nagai C."/>
            <person name="Rounsley S."/>
            <person name="Sankoff D."/>
            <person name="Giuliano G."/>
            <person name="Albert V.A."/>
            <person name="Wincker P."/>
            <person name="Lashermes P."/>
        </authorList>
    </citation>
    <scope>NUCLEOTIDE SEQUENCE [LARGE SCALE GENOMIC DNA]</scope>
    <source>
        <strain evidence="9">cv. DH200-94</strain>
    </source>
</reference>
<feature type="domain" description="Peptidase C1A propeptide" evidence="7">
    <location>
        <begin position="38"/>
        <end position="80"/>
    </location>
</feature>
<gene>
    <name evidence="8" type="ORF">GSCOC_T00025100001</name>
</gene>
<keyword evidence="3" id="KW-0378">Hydrolase</keyword>
<dbReference type="AlphaFoldDB" id="A0A068UH36"/>
<evidence type="ECO:0000256" key="5">
    <source>
        <dbReference type="ARBA" id="ARBA00023157"/>
    </source>
</evidence>
<keyword evidence="5" id="KW-1015">Disulfide bond</keyword>
<dbReference type="Gramene" id="CDP07746">
    <property type="protein sequence ID" value="CDP07746"/>
    <property type="gene ID" value="GSCOC_T00025100001"/>
</dbReference>
<evidence type="ECO:0000256" key="3">
    <source>
        <dbReference type="ARBA" id="ARBA00022801"/>
    </source>
</evidence>
<dbReference type="OrthoDB" id="190265at2759"/>
<accession>A0A068UH36</accession>
<evidence type="ECO:0000259" key="7">
    <source>
        <dbReference type="Pfam" id="PF08127"/>
    </source>
</evidence>
<dbReference type="EMBL" id="HG739111">
    <property type="protein sequence ID" value="CDP07746.1"/>
    <property type="molecule type" value="Genomic_DNA"/>
</dbReference>
<feature type="signal peptide" evidence="6">
    <location>
        <begin position="1"/>
        <end position="24"/>
    </location>
</feature>
<dbReference type="STRING" id="49390.A0A068UH36"/>
<feature type="chain" id="PRO_5001654907" description="Peptidase C1A propeptide domain-containing protein" evidence="6">
    <location>
        <begin position="25"/>
        <end position="136"/>
    </location>
</feature>
<dbReference type="GO" id="GO:0006508">
    <property type="term" value="P:proteolysis"/>
    <property type="evidence" value="ECO:0007669"/>
    <property type="project" value="UniProtKB-KW"/>
</dbReference>
<dbReference type="InterPro" id="IPR012599">
    <property type="entry name" value="Propeptide_C1A"/>
</dbReference>
<evidence type="ECO:0000313" key="8">
    <source>
        <dbReference type="EMBL" id="CDP07746.1"/>
    </source>
</evidence>
<dbReference type="SUPFAM" id="SSF54001">
    <property type="entry name" value="Cysteine proteinases"/>
    <property type="match status" value="1"/>
</dbReference>
<dbReference type="Pfam" id="PF08127">
    <property type="entry name" value="Propeptide_C1"/>
    <property type="match status" value="1"/>
</dbReference>
<evidence type="ECO:0000256" key="1">
    <source>
        <dbReference type="ARBA" id="ARBA00022670"/>
    </source>
</evidence>
<dbReference type="InParanoid" id="A0A068UH36"/>
<dbReference type="Proteomes" id="UP000295252">
    <property type="component" value="Chromosome IV"/>
</dbReference>
<name>A0A068UH36_COFCA</name>
<sequence length="136" mass="15036">MAGIYITALLLFGAMLTFQLEVRAEASNSQLKHDSKILQDSIVARINSNSTAGWTAEMSPRFSDYTVGQFKHLLGVKPTPKGVLESTPVVTHPRDLKLPDQFDARTAWPQCGTIGRILGQSHACLNLFTDNVYERC</sequence>
<keyword evidence="2 6" id="KW-0732">Signal</keyword>
<dbReference type="InterPro" id="IPR038765">
    <property type="entry name" value="Papain-like_cys_pep_sf"/>
</dbReference>
<dbReference type="OMA" id="PQCGTIG"/>
<dbReference type="Gene3D" id="3.90.70.10">
    <property type="entry name" value="Cysteine proteinases"/>
    <property type="match status" value="1"/>
</dbReference>
<dbReference type="PhylomeDB" id="A0A068UH36"/>